<comment type="caution">
    <text evidence="1">The sequence shown here is derived from an EMBL/GenBank/DDBJ whole genome shotgun (WGS) entry which is preliminary data.</text>
</comment>
<dbReference type="Proteomes" id="UP000593564">
    <property type="component" value="Unassembled WGS sequence"/>
</dbReference>
<keyword evidence="2" id="KW-1185">Reference proteome</keyword>
<name>A0A7J7HXR4_CAMSI</name>
<evidence type="ECO:0000313" key="2">
    <source>
        <dbReference type="Proteomes" id="UP000593564"/>
    </source>
</evidence>
<proteinExistence type="predicted"/>
<sequence length="85" mass="9506">MPSSSYTSSISLYLLSQPPSHQSFVKFGIATSVLATTITLSRQMLYRRNPNLASNDVENSCRSELLCFRRSSDDLPPLLLHFALL</sequence>
<accession>A0A7J7HXR4</accession>
<gene>
    <name evidence="1" type="ORF">HYC85_004266</name>
</gene>
<protein>
    <submittedName>
        <fullName evidence="1">Uncharacterized protein</fullName>
    </submittedName>
</protein>
<organism evidence="1 2">
    <name type="scientific">Camellia sinensis</name>
    <name type="common">Tea plant</name>
    <name type="synonym">Thea sinensis</name>
    <dbReference type="NCBI Taxonomy" id="4442"/>
    <lineage>
        <taxon>Eukaryota</taxon>
        <taxon>Viridiplantae</taxon>
        <taxon>Streptophyta</taxon>
        <taxon>Embryophyta</taxon>
        <taxon>Tracheophyta</taxon>
        <taxon>Spermatophyta</taxon>
        <taxon>Magnoliopsida</taxon>
        <taxon>eudicotyledons</taxon>
        <taxon>Gunneridae</taxon>
        <taxon>Pentapetalae</taxon>
        <taxon>asterids</taxon>
        <taxon>Ericales</taxon>
        <taxon>Theaceae</taxon>
        <taxon>Camellia</taxon>
    </lineage>
</organism>
<dbReference type="AlphaFoldDB" id="A0A7J7HXR4"/>
<reference evidence="2" key="1">
    <citation type="journal article" date="2020" name="Nat. Commun.">
        <title>Genome assembly of wild tea tree DASZ reveals pedigree and selection history of tea varieties.</title>
        <authorList>
            <person name="Zhang W."/>
            <person name="Zhang Y."/>
            <person name="Qiu H."/>
            <person name="Guo Y."/>
            <person name="Wan H."/>
            <person name="Zhang X."/>
            <person name="Scossa F."/>
            <person name="Alseekh S."/>
            <person name="Zhang Q."/>
            <person name="Wang P."/>
            <person name="Xu L."/>
            <person name="Schmidt M.H."/>
            <person name="Jia X."/>
            <person name="Li D."/>
            <person name="Zhu A."/>
            <person name="Guo F."/>
            <person name="Chen W."/>
            <person name="Ni D."/>
            <person name="Usadel B."/>
            <person name="Fernie A.R."/>
            <person name="Wen W."/>
        </authorList>
    </citation>
    <scope>NUCLEOTIDE SEQUENCE [LARGE SCALE GENOMIC DNA]</scope>
    <source>
        <strain evidence="2">cv. G240</strain>
    </source>
</reference>
<evidence type="ECO:0000313" key="1">
    <source>
        <dbReference type="EMBL" id="KAF5957041.1"/>
    </source>
</evidence>
<dbReference type="EMBL" id="JACBKZ010000002">
    <property type="protein sequence ID" value="KAF5957041.1"/>
    <property type="molecule type" value="Genomic_DNA"/>
</dbReference>
<reference evidence="1 2" key="2">
    <citation type="submission" date="2020-07" db="EMBL/GenBank/DDBJ databases">
        <title>Genome assembly of wild tea tree DASZ reveals pedigree and selection history of tea varieties.</title>
        <authorList>
            <person name="Zhang W."/>
        </authorList>
    </citation>
    <scope>NUCLEOTIDE SEQUENCE [LARGE SCALE GENOMIC DNA]</scope>
    <source>
        <strain evidence="2">cv. G240</strain>
        <tissue evidence="1">Leaf</tissue>
    </source>
</reference>